<evidence type="ECO:0000313" key="2">
    <source>
        <dbReference type="EMBL" id="KRZ56115.1"/>
    </source>
</evidence>
<keyword evidence="3" id="KW-1185">Reference proteome</keyword>
<comment type="caution">
    <text evidence="2">The sequence shown here is derived from an EMBL/GenBank/DDBJ whole genome shotgun (WGS) entry which is preliminary data.</text>
</comment>
<gene>
    <name evidence="2" type="ORF">T02_14991</name>
</gene>
<dbReference type="AlphaFoldDB" id="A0A0V1L9E4"/>
<protein>
    <submittedName>
        <fullName evidence="2">Uncharacterized protein</fullName>
    </submittedName>
</protein>
<accession>A0A0V1L9E4</accession>
<dbReference type="EMBL" id="JYDW01000100">
    <property type="protein sequence ID" value="KRZ56115.1"/>
    <property type="molecule type" value="Genomic_DNA"/>
</dbReference>
<organism evidence="2 3">
    <name type="scientific">Trichinella nativa</name>
    <dbReference type="NCBI Taxonomy" id="6335"/>
    <lineage>
        <taxon>Eukaryota</taxon>
        <taxon>Metazoa</taxon>
        <taxon>Ecdysozoa</taxon>
        <taxon>Nematoda</taxon>
        <taxon>Enoplea</taxon>
        <taxon>Dorylaimia</taxon>
        <taxon>Trichinellida</taxon>
        <taxon>Trichinellidae</taxon>
        <taxon>Trichinella</taxon>
    </lineage>
</organism>
<dbReference type="Proteomes" id="UP000054721">
    <property type="component" value="Unassembled WGS sequence"/>
</dbReference>
<proteinExistence type="predicted"/>
<evidence type="ECO:0000313" key="3">
    <source>
        <dbReference type="Proteomes" id="UP000054721"/>
    </source>
</evidence>
<feature type="region of interest" description="Disordered" evidence="1">
    <location>
        <begin position="69"/>
        <end position="88"/>
    </location>
</feature>
<reference evidence="2 3" key="1">
    <citation type="submission" date="2015-05" db="EMBL/GenBank/DDBJ databases">
        <title>Evolution of Trichinella species and genotypes.</title>
        <authorList>
            <person name="Korhonen P.K."/>
            <person name="Edoardo P."/>
            <person name="Giuseppe L.R."/>
            <person name="Gasser R.B."/>
        </authorList>
    </citation>
    <scope>NUCLEOTIDE SEQUENCE [LARGE SCALE GENOMIC DNA]</scope>
    <source>
        <strain evidence="2">ISS10</strain>
    </source>
</reference>
<name>A0A0V1L9E4_9BILA</name>
<sequence length="88" mass="10172">MDVNCKNTTCVKIHLINQYLFDLRSTDEASGNVVERCFSVLYRFATTEAQLCILIFLMVTSIEKKDVNNEEKKKFKRSDMKQNADGTK</sequence>
<evidence type="ECO:0000256" key="1">
    <source>
        <dbReference type="SAM" id="MobiDB-lite"/>
    </source>
</evidence>